<accession>A0AAV4MKV9</accession>
<evidence type="ECO:0000313" key="2">
    <source>
        <dbReference type="Proteomes" id="UP001054837"/>
    </source>
</evidence>
<gene>
    <name evidence="1" type="ORF">CDAR_230261</name>
</gene>
<evidence type="ECO:0000313" key="1">
    <source>
        <dbReference type="EMBL" id="GIX72495.1"/>
    </source>
</evidence>
<name>A0AAV4MKV9_9ARAC</name>
<proteinExistence type="predicted"/>
<organism evidence="1 2">
    <name type="scientific">Caerostris darwini</name>
    <dbReference type="NCBI Taxonomy" id="1538125"/>
    <lineage>
        <taxon>Eukaryota</taxon>
        <taxon>Metazoa</taxon>
        <taxon>Ecdysozoa</taxon>
        <taxon>Arthropoda</taxon>
        <taxon>Chelicerata</taxon>
        <taxon>Arachnida</taxon>
        <taxon>Araneae</taxon>
        <taxon>Araneomorphae</taxon>
        <taxon>Entelegynae</taxon>
        <taxon>Araneoidea</taxon>
        <taxon>Araneidae</taxon>
        <taxon>Caerostris</taxon>
    </lineage>
</organism>
<comment type="caution">
    <text evidence="1">The sequence shown here is derived from an EMBL/GenBank/DDBJ whole genome shotgun (WGS) entry which is preliminary data.</text>
</comment>
<sequence length="168" mass="20020">MQPLWRERSFLMEFHMKEQLLIMRPPFSTKHTEITAPLMNIREVILGYLGTGWKEKRKETANVLAEDEQKEEKKSNNYVSPGIQRWPGNWQQQQKQFSPLAFQRSENEACATTLRRTHSWRSFHYLLGPVIERNKRRRARRDMIQKIRARRRLRTTRGASTARVAAVD</sequence>
<reference evidence="1 2" key="1">
    <citation type="submission" date="2021-06" db="EMBL/GenBank/DDBJ databases">
        <title>Caerostris darwini draft genome.</title>
        <authorList>
            <person name="Kono N."/>
            <person name="Arakawa K."/>
        </authorList>
    </citation>
    <scope>NUCLEOTIDE SEQUENCE [LARGE SCALE GENOMIC DNA]</scope>
</reference>
<dbReference type="AlphaFoldDB" id="A0AAV4MKV9"/>
<dbReference type="EMBL" id="BPLQ01000535">
    <property type="protein sequence ID" value="GIX72495.1"/>
    <property type="molecule type" value="Genomic_DNA"/>
</dbReference>
<keyword evidence="2" id="KW-1185">Reference proteome</keyword>
<dbReference type="Proteomes" id="UP001054837">
    <property type="component" value="Unassembled WGS sequence"/>
</dbReference>
<protein>
    <submittedName>
        <fullName evidence="1">Uncharacterized protein</fullName>
    </submittedName>
</protein>